<protein>
    <submittedName>
        <fullName evidence="1">Uncharacterized protein</fullName>
    </submittedName>
</protein>
<accession>A0A5J4VY38</accession>
<evidence type="ECO:0000313" key="2">
    <source>
        <dbReference type="Proteomes" id="UP000324800"/>
    </source>
</evidence>
<dbReference type="Proteomes" id="UP000324800">
    <property type="component" value="Unassembled WGS sequence"/>
</dbReference>
<name>A0A5J4VY38_9EUKA</name>
<comment type="caution">
    <text evidence="1">The sequence shown here is derived from an EMBL/GenBank/DDBJ whole genome shotgun (WGS) entry which is preliminary data.</text>
</comment>
<evidence type="ECO:0000313" key="1">
    <source>
        <dbReference type="EMBL" id="KAA6387442.1"/>
    </source>
</evidence>
<dbReference type="OrthoDB" id="1029639at2759"/>
<dbReference type="AlphaFoldDB" id="A0A5J4VY38"/>
<gene>
    <name evidence="1" type="ORF">EZS28_017031</name>
</gene>
<sequence>MIAAAITGDFNIFVAIDLDDICQMSYDTHENLNTVFNEYLYIPIPMGGSSKSKSQLLKKSYILLLCFNQVEVENDYLESAEIQLSKTESANEFTDPIGVNALAIVYTPYNGLLLTSCGQPTFKGSKIYISCFCLPNFPSQLHLDPPESQNPRNIHSTMLLNGVRVIINT</sequence>
<proteinExistence type="predicted"/>
<reference evidence="1 2" key="1">
    <citation type="submission" date="2019-03" db="EMBL/GenBank/DDBJ databases">
        <title>Single cell metagenomics reveals metabolic interactions within the superorganism composed of flagellate Streblomastix strix and complex community of Bacteroidetes bacteria on its surface.</title>
        <authorList>
            <person name="Treitli S.C."/>
            <person name="Kolisko M."/>
            <person name="Husnik F."/>
            <person name="Keeling P."/>
            <person name="Hampl V."/>
        </authorList>
    </citation>
    <scope>NUCLEOTIDE SEQUENCE [LARGE SCALE GENOMIC DNA]</scope>
    <source>
        <strain evidence="1">ST1C</strain>
    </source>
</reference>
<dbReference type="EMBL" id="SNRW01004374">
    <property type="protein sequence ID" value="KAA6387442.1"/>
    <property type="molecule type" value="Genomic_DNA"/>
</dbReference>
<organism evidence="1 2">
    <name type="scientific">Streblomastix strix</name>
    <dbReference type="NCBI Taxonomy" id="222440"/>
    <lineage>
        <taxon>Eukaryota</taxon>
        <taxon>Metamonada</taxon>
        <taxon>Preaxostyla</taxon>
        <taxon>Oxymonadida</taxon>
        <taxon>Streblomastigidae</taxon>
        <taxon>Streblomastix</taxon>
    </lineage>
</organism>